<dbReference type="InterPro" id="IPR001128">
    <property type="entry name" value="Cyt_P450"/>
</dbReference>
<dbReference type="PANTHER" id="PTHR24305:SF166">
    <property type="entry name" value="CYTOCHROME P450 12A4, MITOCHONDRIAL-RELATED"/>
    <property type="match status" value="1"/>
</dbReference>
<dbReference type="GO" id="GO:0016705">
    <property type="term" value="F:oxidoreductase activity, acting on paired donors, with incorporation or reduction of molecular oxygen"/>
    <property type="evidence" value="ECO:0007669"/>
    <property type="project" value="InterPro"/>
</dbReference>
<dbReference type="EMBL" id="JAQQWP010000010">
    <property type="protein sequence ID" value="KAK8097261.1"/>
    <property type="molecule type" value="Genomic_DNA"/>
</dbReference>
<evidence type="ECO:0000313" key="8">
    <source>
        <dbReference type="Proteomes" id="UP001392437"/>
    </source>
</evidence>
<dbReference type="PRINTS" id="PR00463">
    <property type="entry name" value="EP450I"/>
</dbReference>
<name>A0AAW0QK23_9PEZI</name>
<dbReference type="GO" id="GO:0004497">
    <property type="term" value="F:monooxygenase activity"/>
    <property type="evidence" value="ECO:0007669"/>
    <property type="project" value="InterPro"/>
</dbReference>
<proteinExistence type="inferred from homology"/>
<dbReference type="PANTHER" id="PTHR24305">
    <property type="entry name" value="CYTOCHROME P450"/>
    <property type="match status" value="1"/>
</dbReference>
<dbReference type="Pfam" id="PF00067">
    <property type="entry name" value="p450"/>
    <property type="match status" value="1"/>
</dbReference>
<dbReference type="InterPro" id="IPR002401">
    <property type="entry name" value="Cyt_P450_E_grp-I"/>
</dbReference>
<evidence type="ECO:0008006" key="9">
    <source>
        <dbReference type="Google" id="ProtNLM"/>
    </source>
</evidence>
<sequence length="524" mass="59557">MSVLIPNHYSATAALIYVSFVCLASIVHLYRKFSAGLSRVPPAHWTCAFSPLWILWHRYHGTELKAVLAAHQKLGKIVRVGPREISISDFETGVAQVYNAGFEKPHYFDFFQYYGQLNSFASKTRADHAACRKRISPSYSKSTLFNSKSLPKIIHKIVYQRLVPVLQDHVKAGEPVQLLPLFYAASLDVLNCYILGIASGPNFTQDPDLTETWLRHYENRYAPQSFWLQEVPWLAQGLGRLGWDVMPRVHYTSTKWVEDWMLEHCDRAETVYQEMLRGEDVALEDVPVVYHQIRKSMSKLESENANFLAGAREVFGMVLSYAIYYIAQHPKQQARLQREVSRLGLHLSQQHGADDFPAAATPQAIESLSYLQAVINESLRMRPNSTPLPRITPKGKPVSISGVDDIPPGTRVNCFQWFLHRDPTLWPEPDKWMPERWLDEKTGLLKQAGELPPLWAFVTGPRSCVGAQLTYYSFGYMLASLFANFGVEVARPETYLRHSPGSLEDELHVTLQPVGGSDEKEVCY</sequence>
<dbReference type="Gene3D" id="1.10.630.10">
    <property type="entry name" value="Cytochrome P450"/>
    <property type="match status" value="1"/>
</dbReference>
<keyword evidence="6" id="KW-1133">Transmembrane helix</keyword>
<keyword evidence="3 5" id="KW-0479">Metal-binding</keyword>
<reference evidence="7 8" key="1">
    <citation type="submission" date="2023-01" db="EMBL/GenBank/DDBJ databases">
        <title>Analysis of 21 Apiospora genomes using comparative genomics revels a genus with tremendous synthesis potential of carbohydrate active enzymes and secondary metabolites.</title>
        <authorList>
            <person name="Sorensen T."/>
        </authorList>
    </citation>
    <scope>NUCLEOTIDE SEQUENCE [LARGE SCALE GENOMIC DNA]</scope>
    <source>
        <strain evidence="7 8">CBS 117206</strain>
    </source>
</reference>
<organism evidence="7 8">
    <name type="scientific">Apiospora kogelbergensis</name>
    <dbReference type="NCBI Taxonomy" id="1337665"/>
    <lineage>
        <taxon>Eukaryota</taxon>
        <taxon>Fungi</taxon>
        <taxon>Dikarya</taxon>
        <taxon>Ascomycota</taxon>
        <taxon>Pezizomycotina</taxon>
        <taxon>Sordariomycetes</taxon>
        <taxon>Xylariomycetidae</taxon>
        <taxon>Amphisphaeriales</taxon>
        <taxon>Apiosporaceae</taxon>
        <taxon>Apiospora</taxon>
    </lineage>
</organism>
<evidence type="ECO:0000256" key="2">
    <source>
        <dbReference type="ARBA" id="ARBA00022617"/>
    </source>
</evidence>
<comment type="similarity">
    <text evidence="1">Belongs to the cytochrome P450 family.</text>
</comment>
<protein>
    <recommendedName>
        <fullName evidence="9">Cytochrome P450</fullName>
    </recommendedName>
</protein>
<comment type="cofactor">
    <cofactor evidence="5">
        <name>heme</name>
        <dbReference type="ChEBI" id="CHEBI:30413"/>
    </cofactor>
</comment>
<dbReference type="GO" id="GO:0020037">
    <property type="term" value="F:heme binding"/>
    <property type="evidence" value="ECO:0007669"/>
    <property type="project" value="InterPro"/>
</dbReference>
<evidence type="ECO:0000256" key="5">
    <source>
        <dbReference type="PIRSR" id="PIRSR602401-1"/>
    </source>
</evidence>
<evidence type="ECO:0000313" key="7">
    <source>
        <dbReference type="EMBL" id="KAK8097261.1"/>
    </source>
</evidence>
<feature type="binding site" description="axial binding residue" evidence="5">
    <location>
        <position position="464"/>
    </location>
    <ligand>
        <name>heme</name>
        <dbReference type="ChEBI" id="CHEBI:30413"/>
    </ligand>
    <ligandPart>
        <name>Fe</name>
        <dbReference type="ChEBI" id="CHEBI:18248"/>
    </ligandPart>
</feature>
<keyword evidence="2 5" id="KW-0349">Heme</keyword>
<comment type="caution">
    <text evidence="7">The sequence shown here is derived from an EMBL/GenBank/DDBJ whole genome shotgun (WGS) entry which is preliminary data.</text>
</comment>
<keyword evidence="6" id="KW-0812">Transmembrane</keyword>
<evidence type="ECO:0000256" key="3">
    <source>
        <dbReference type="ARBA" id="ARBA00022723"/>
    </source>
</evidence>
<keyword evidence="6" id="KW-0472">Membrane</keyword>
<gene>
    <name evidence="7" type="ORF">PG999_013205</name>
</gene>
<evidence type="ECO:0000256" key="1">
    <source>
        <dbReference type="ARBA" id="ARBA00010617"/>
    </source>
</evidence>
<dbReference type="InterPro" id="IPR036396">
    <property type="entry name" value="Cyt_P450_sf"/>
</dbReference>
<dbReference type="Proteomes" id="UP001392437">
    <property type="component" value="Unassembled WGS sequence"/>
</dbReference>
<keyword evidence="4 5" id="KW-0408">Iron</keyword>
<evidence type="ECO:0000256" key="4">
    <source>
        <dbReference type="ARBA" id="ARBA00023004"/>
    </source>
</evidence>
<dbReference type="GO" id="GO:0005506">
    <property type="term" value="F:iron ion binding"/>
    <property type="evidence" value="ECO:0007669"/>
    <property type="project" value="InterPro"/>
</dbReference>
<feature type="transmembrane region" description="Helical" evidence="6">
    <location>
        <begin position="12"/>
        <end position="30"/>
    </location>
</feature>
<accession>A0AAW0QK23</accession>
<dbReference type="AlphaFoldDB" id="A0AAW0QK23"/>
<dbReference type="SUPFAM" id="SSF48264">
    <property type="entry name" value="Cytochrome P450"/>
    <property type="match status" value="1"/>
</dbReference>
<keyword evidence="8" id="KW-1185">Reference proteome</keyword>
<dbReference type="InterPro" id="IPR050121">
    <property type="entry name" value="Cytochrome_P450_monoxygenase"/>
</dbReference>
<evidence type="ECO:0000256" key="6">
    <source>
        <dbReference type="SAM" id="Phobius"/>
    </source>
</evidence>